<protein>
    <submittedName>
        <fullName evidence="1">Uncharacterized protein</fullName>
    </submittedName>
</protein>
<organism evidence="1 2">
    <name type="scientific">Tahibacter amnicola</name>
    <dbReference type="NCBI Taxonomy" id="2976241"/>
    <lineage>
        <taxon>Bacteria</taxon>
        <taxon>Pseudomonadati</taxon>
        <taxon>Pseudomonadota</taxon>
        <taxon>Gammaproteobacteria</taxon>
        <taxon>Lysobacterales</taxon>
        <taxon>Rhodanobacteraceae</taxon>
        <taxon>Tahibacter</taxon>
    </lineage>
</organism>
<accession>A0ABY6B909</accession>
<keyword evidence="2" id="KW-1185">Reference proteome</keyword>
<sequence length="194" mass="21217">MREFQLSVHIPPSFPNVPPVVFENGGVIPCEPDFHVNGHDGSLCLGSPLALRRVLRAHPELRGFLVHTLRPYLYAVSVKLDRGGPFVFGELRHGSEGKLQDLADDLGIAESCVLAALNLALLPDEEACEMPCPCGCAKALAECSLRDRIADLRSLSNKRELESLRDEFVYGGLLADLKETTRQITAATARLRST</sequence>
<dbReference type="EMBL" id="CP104694">
    <property type="protein sequence ID" value="UXI66016.1"/>
    <property type="molecule type" value="Genomic_DNA"/>
</dbReference>
<evidence type="ECO:0000313" key="2">
    <source>
        <dbReference type="Proteomes" id="UP001064632"/>
    </source>
</evidence>
<name>A0ABY6B909_9GAMM</name>
<dbReference type="CDD" id="cd00195">
    <property type="entry name" value="UBCc_UEV"/>
    <property type="match status" value="1"/>
</dbReference>
<evidence type="ECO:0000313" key="1">
    <source>
        <dbReference type="EMBL" id="UXI66016.1"/>
    </source>
</evidence>
<proteinExistence type="predicted"/>
<dbReference type="RefSeq" id="WP_261693006.1">
    <property type="nucleotide sequence ID" value="NZ_CP104694.1"/>
</dbReference>
<gene>
    <name evidence="1" type="ORF">N4264_14780</name>
</gene>
<reference evidence="1" key="1">
    <citation type="submission" date="2022-09" db="EMBL/GenBank/DDBJ databases">
        <title>Tahibacter sp. nov., isolated from a fresh water.</title>
        <authorList>
            <person name="Baek J.H."/>
            <person name="Lee J.K."/>
            <person name="Kim J.M."/>
            <person name="Jeon C.O."/>
        </authorList>
    </citation>
    <scope>NUCLEOTIDE SEQUENCE</scope>
    <source>
        <strain evidence="1">W38</strain>
    </source>
</reference>
<dbReference type="Proteomes" id="UP001064632">
    <property type="component" value="Chromosome"/>
</dbReference>